<evidence type="ECO:0000313" key="4">
    <source>
        <dbReference type="Proteomes" id="UP001163878"/>
    </source>
</evidence>
<keyword evidence="2" id="KW-1133">Transmembrane helix</keyword>
<dbReference type="EMBL" id="CP107567">
    <property type="protein sequence ID" value="UYQ63335.1"/>
    <property type="molecule type" value="Genomic_DNA"/>
</dbReference>
<evidence type="ECO:0008006" key="5">
    <source>
        <dbReference type="Google" id="ProtNLM"/>
    </source>
</evidence>
<keyword evidence="4" id="KW-1185">Reference proteome</keyword>
<gene>
    <name evidence="3" type="ORF">OGH68_18935</name>
</gene>
<organism evidence="3 4">
    <name type="scientific">Streptomyces peucetius</name>
    <dbReference type="NCBI Taxonomy" id="1950"/>
    <lineage>
        <taxon>Bacteria</taxon>
        <taxon>Bacillati</taxon>
        <taxon>Actinomycetota</taxon>
        <taxon>Actinomycetes</taxon>
        <taxon>Kitasatosporales</taxon>
        <taxon>Streptomycetaceae</taxon>
        <taxon>Streptomyces</taxon>
    </lineage>
</organism>
<dbReference type="Proteomes" id="UP001163878">
    <property type="component" value="Chromosome"/>
</dbReference>
<accession>A0ABY6I8L3</accession>
<feature type="region of interest" description="Disordered" evidence="1">
    <location>
        <begin position="1"/>
        <end position="71"/>
    </location>
</feature>
<dbReference type="RefSeq" id="WP_264245523.1">
    <property type="nucleotide sequence ID" value="NZ_CP107567.1"/>
</dbReference>
<name>A0ABY6I8L3_STRPE</name>
<keyword evidence="2" id="KW-0812">Transmembrane</keyword>
<evidence type="ECO:0000256" key="1">
    <source>
        <dbReference type="SAM" id="MobiDB-lite"/>
    </source>
</evidence>
<keyword evidence="2" id="KW-0472">Membrane</keyword>
<protein>
    <recommendedName>
        <fullName evidence="5">Gram-positive cocci surface proteins LPxTG domain-containing protein</fullName>
    </recommendedName>
</protein>
<evidence type="ECO:0000256" key="2">
    <source>
        <dbReference type="SAM" id="Phobius"/>
    </source>
</evidence>
<feature type="transmembrane region" description="Helical" evidence="2">
    <location>
        <begin position="72"/>
        <end position="90"/>
    </location>
</feature>
<proteinExistence type="predicted"/>
<reference evidence="3" key="1">
    <citation type="submission" date="2022-10" db="EMBL/GenBank/DDBJ databases">
        <title>Cytochrome P450 Catalyzes Benzene Ring Formation in the Biosynthesis of Trialkyl-Substituted Aromatic Polyketides.</title>
        <authorList>
            <person name="Zhao E."/>
            <person name="Ge H."/>
        </authorList>
    </citation>
    <scope>NUCLEOTIDE SEQUENCE</scope>
    <source>
        <strain evidence="3">NA0869</strain>
    </source>
</reference>
<evidence type="ECO:0000313" key="3">
    <source>
        <dbReference type="EMBL" id="UYQ63335.1"/>
    </source>
</evidence>
<sequence>MSPSRPAQGDPTRTEEPSADVLPQEDGAPESEAPADAWITPTPEPHRSEPAAARHQAPQGAPAPVTEPVSPLSLGVGMALMGLGIGFLGVRLRRR</sequence>